<proteinExistence type="predicted"/>
<accession>A0A3B1BMZ2</accession>
<dbReference type="EMBL" id="UOFW01000151">
    <property type="protein sequence ID" value="VAX06027.1"/>
    <property type="molecule type" value="Genomic_DNA"/>
</dbReference>
<protein>
    <recommendedName>
        <fullName evidence="2">DUF3887 domain-containing protein</fullName>
    </recommendedName>
</protein>
<evidence type="ECO:0000313" key="1">
    <source>
        <dbReference type="EMBL" id="VAX06027.1"/>
    </source>
</evidence>
<sequence>MNKYWKKIAAILILPMFLFGCSIAVDTEVAELAVSEFQEDYNKGSYDVIHENAHPEFRNFISQKKFNLLLKKLNSHMGKHMNSSLISWKAKTSIREGITITLNYDAAYENDDRARVTFIYKVNDGMARLYNFNVASEALNRSKDTDI</sequence>
<evidence type="ECO:0008006" key="2">
    <source>
        <dbReference type="Google" id="ProtNLM"/>
    </source>
</evidence>
<name>A0A3B1BMZ2_9ZZZZ</name>
<organism evidence="1">
    <name type="scientific">hydrothermal vent metagenome</name>
    <dbReference type="NCBI Taxonomy" id="652676"/>
    <lineage>
        <taxon>unclassified sequences</taxon>
        <taxon>metagenomes</taxon>
        <taxon>ecological metagenomes</taxon>
    </lineage>
</organism>
<gene>
    <name evidence="1" type="ORF">MNBD_ALPHA03-961</name>
</gene>
<dbReference type="PROSITE" id="PS51257">
    <property type="entry name" value="PROKAR_LIPOPROTEIN"/>
    <property type="match status" value="1"/>
</dbReference>
<reference evidence="1" key="1">
    <citation type="submission" date="2018-06" db="EMBL/GenBank/DDBJ databases">
        <authorList>
            <person name="Zhirakovskaya E."/>
        </authorList>
    </citation>
    <scope>NUCLEOTIDE SEQUENCE</scope>
</reference>
<dbReference type="AlphaFoldDB" id="A0A3B1BMZ2"/>